<dbReference type="InterPro" id="IPR041678">
    <property type="entry name" value="TetR_C_16"/>
</dbReference>
<evidence type="ECO:0000256" key="3">
    <source>
        <dbReference type="SAM" id="MobiDB-lite"/>
    </source>
</evidence>
<dbReference type="PANTHER" id="PTHR30055">
    <property type="entry name" value="HTH-TYPE TRANSCRIPTIONAL REGULATOR RUTR"/>
    <property type="match status" value="1"/>
</dbReference>
<evidence type="ECO:0000313" key="6">
    <source>
        <dbReference type="Proteomes" id="UP000093943"/>
    </source>
</evidence>
<evidence type="ECO:0000313" key="5">
    <source>
        <dbReference type="EMBL" id="OBI27397.1"/>
    </source>
</evidence>
<feature type="region of interest" description="Disordered" evidence="3">
    <location>
        <begin position="1"/>
        <end position="21"/>
    </location>
</feature>
<dbReference type="GO" id="GO:0003700">
    <property type="term" value="F:DNA-binding transcription factor activity"/>
    <property type="evidence" value="ECO:0007669"/>
    <property type="project" value="TreeGrafter"/>
</dbReference>
<dbReference type="RefSeq" id="WP_064922632.1">
    <property type="nucleotide sequence ID" value="NZ_LZJK01000113.1"/>
</dbReference>
<dbReference type="PANTHER" id="PTHR30055:SF235">
    <property type="entry name" value="TRANSCRIPTIONAL REGULATORY PROTEIN"/>
    <property type="match status" value="1"/>
</dbReference>
<dbReference type="Gene3D" id="1.10.357.10">
    <property type="entry name" value="Tetracycline Repressor, domain 2"/>
    <property type="match status" value="1"/>
</dbReference>
<feature type="DNA-binding region" description="H-T-H motif" evidence="2">
    <location>
        <begin position="41"/>
        <end position="60"/>
    </location>
</feature>
<dbReference type="SUPFAM" id="SSF48498">
    <property type="entry name" value="Tetracyclin repressor-like, C-terminal domain"/>
    <property type="match status" value="1"/>
</dbReference>
<comment type="caution">
    <text evidence="5">The sequence shown here is derived from an EMBL/GenBank/DDBJ whole genome shotgun (WGS) entry which is preliminary data.</text>
</comment>
<dbReference type="Pfam" id="PF00440">
    <property type="entry name" value="TetR_N"/>
    <property type="match status" value="1"/>
</dbReference>
<name>A0A1A2NP09_MYCSD</name>
<dbReference type="Proteomes" id="UP000093943">
    <property type="component" value="Unassembled WGS sequence"/>
</dbReference>
<reference evidence="6" key="1">
    <citation type="submission" date="2016-06" db="EMBL/GenBank/DDBJ databases">
        <authorList>
            <person name="Sutton G."/>
            <person name="Brinkac L."/>
            <person name="Sanka R."/>
            <person name="Adams M."/>
            <person name="Lau E."/>
            <person name="Sam S."/>
            <person name="Sreng N."/>
            <person name="Him V."/>
            <person name="Kerleguer A."/>
            <person name="Cheng S."/>
        </authorList>
    </citation>
    <scope>NUCLEOTIDE SEQUENCE [LARGE SCALE GENOMIC DNA]</scope>
    <source>
        <strain evidence="6">E1876</strain>
    </source>
</reference>
<dbReference type="Pfam" id="PF17920">
    <property type="entry name" value="TetR_C_16"/>
    <property type="match status" value="1"/>
</dbReference>
<feature type="domain" description="HTH tetR-type" evidence="4">
    <location>
        <begin position="18"/>
        <end position="78"/>
    </location>
</feature>
<dbReference type="PROSITE" id="PS50977">
    <property type="entry name" value="HTH_TETR_2"/>
    <property type="match status" value="1"/>
</dbReference>
<dbReference type="InterPro" id="IPR036271">
    <property type="entry name" value="Tet_transcr_reg_TetR-rel_C_sf"/>
</dbReference>
<organism evidence="5 6">
    <name type="scientific">Mycolicibacter sinensis (strain JDM601)</name>
    <name type="common">Mycobacterium sinense</name>
    <dbReference type="NCBI Taxonomy" id="875328"/>
    <lineage>
        <taxon>Bacteria</taxon>
        <taxon>Bacillati</taxon>
        <taxon>Actinomycetota</taxon>
        <taxon>Actinomycetes</taxon>
        <taxon>Mycobacteriales</taxon>
        <taxon>Mycobacteriaceae</taxon>
        <taxon>Mycolicibacter</taxon>
    </lineage>
</organism>
<dbReference type="InterPro" id="IPR001647">
    <property type="entry name" value="HTH_TetR"/>
</dbReference>
<dbReference type="EMBL" id="LZKG01000116">
    <property type="protein sequence ID" value="OBI27397.1"/>
    <property type="molecule type" value="Genomic_DNA"/>
</dbReference>
<dbReference type="AlphaFoldDB" id="A0A1A2NP09"/>
<dbReference type="PRINTS" id="PR00455">
    <property type="entry name" value="HTHTETR"/>
</dbReference>
<dbReference type="InterPro" id="IPR050109">
    <property type="entry name" value="HTH-type_TetR-like_transc_reg"/>
</dbReference>
<dbReference type="GO" id="GO:0000976">
    <property type="term" value="F:transcription cis-regulatory region binding"/>
    <property type="evidence" value="ECO:0007669"/>
    <property type="project" value="TreeGrafter"/>
</dbReference>
<accession>A0A1A2NP09</accession>
<dbReference type="Gene3D" id="1.10.10.60">
    <property type="entry name" value="Homeodomain-like"/>
    <property type="match status" value="1"/>
</dbReference>
<evidence type="ECO:0000256" key="1">
    <source>
        <dbReference type="ARBA" id="ARBA00023125"/>
    </source>
</evidence>
<dbReference type="SUPFAM" id="SSF46689">
    <property type="entry name" value="Homeodomain-like"/>
    <property type="match status" value="1"/>
</dbReference>
<protein>
    <submittedName>
        <fullName evidence="5">TetR family transcriptional regulator</fullName>
    </submittedName>
</protein>
<dbReference type="InterPro" id="IPR009057">
    <property type="entry name" value="Homeodomain-like_sf"/>
</dbReference>
<proteinExistence type="predicted"/>
<gene>
    <name evidence="5" type="ORF">A5710_05705</name>
</gene>
<keyword evidence="1 2" id="KW-0238">DNA-binding</keyword>
<evidence type="ECO:0000259" key="4">
    <source>
        <dbReference type="PROSITE" id="PS50977"/>
    </source>
</evidence>
<sequence length="207" mass="22124">MMSTEPTSRRPGRPSGASDTRDRILGSARELFARNGFGNTSIRAVAADAGVDAALVHHYFGTKQQLFAAATELPVDPMVVLGPLRETPVDRLGHVLPELLLPLWDSQAGTGLIAALRSLLTGTEVPLARSFFRDIVVAELAQRVDDPAGTGVLRAEFAASQLMGVVVVRYIIGLEPLASLPHEQIVAMIAPTLQRYLTGDLPQAPGR</sequence>
<evidence type="ECO:0000256" key="2">
    <source>
        <dbReference type="PROSITE-ProRule" id="PRU00335"/>
    </source>
</evidence>